<dbReference type="InterPro" id="IPR036875">
    <property type="entry name" value="Znf_CCHC_sf"/>
</dbReference>
<keyword evidence="1" id="KW-0862">Zinc</keyword>
<keyword evidence="6" id="KW-1185">Reference proteome</keyword>
<dbReference type="Gene3D" id="2.40.70.10">
    <property type="entry name" value="Acid Proteases"/>
    <property type="match status" value="1"/>
</dbReference>
<dbReference type="EMBL" id="JAOYFB010000002">
    <property type="protein sequence ID" value="KAK4006147.1"/>
    <property type="molecule type" value="Genomic_DNA"/>
</dbReference>
<feature type="region of interest" description="Disordered" evidence="3">
    <location>
        <begin position="26"/>
        <end position="47"/>
    </location>
</feature>
<proteinExistence type="predicted"/>
<dbReference type="Pfam" id="PF00098">
    <property type="entry name" value="zf-CCHC"/>
    <property type="match status" value="2"/>
</dbReference>
<evidence type="ECO:0000256" key="3">
    <source>
        <dbReference type="SAM" id="MobiDB-lite"/>
    </source>
</evidence>
<dbReference type="SMART" id="SM00343">
    <property type="entry name" value="ZnF_C2HC"/>
    <property type="match status" value="2"/>
</dbReference>
<keyword evidence="2" id="KW-0175">Coiled coil</keyword>
<dbReference type="CDD" id="cd00303">
    <property type="entry name" value="retropepsin_like"/>
    <property type="match status" value="1"/>
</dbReference>
<evidence type="ECO:0000313" key="5">
    <source>
        <dbReference type="EMBL" id="KAK4006147.1"/>
    </source>
</evidence>
<feature type="region of interest" description="Disordered" evidence="3">
    <location>
        <begin position="93"/>
        <end position="114"/>
    </location>
</feature>
<dbReference type="SUPFAM" id="SSF57756">
    <property type="entry name" value="Retrovirus zinc finger-like domains"/>
    <property type="match status" value="1"/>
</dbReference>
<evidence type="ECO:0000256" key="2">
    <source>
        <dbReference type="SAM" id="Coils"/>
    </source>
</evidence>
<name>A0ABQ9YZR9_9CRUS</name>
<evidence type="ECO:0000259" key="4">
    <source>
        <dbReference type="PROSITE" id="PS50158"/>
    </source>
</evidence>
<reference evidence="5 6" key="1">
    <citation type="journal article" date="2023" name="Nucleic Acids Res.">
        <title>The hologenome of Daphnia magna reveals possible DNA methylation and microbiome-mediated evolution of the host genome.</title>
        <authorList>
            <person name="Chaturvedi A."/>
            <person name="Li X."/>
            <person name="Dhandapani V."/>
            <person name="Marshall H."/>
            <person name="Kissane S."/>
            <person name="Cuenca-Cambronero M."/>
            <person name="Asole G."/>
            <person name="Calvet F."/>
            <person name="Ruiz-Romero M."/>
            <person name="Marangio P."/>
            <person name="Guigo R."/>
            <person name="Rago D."/>
            <person name="Mirbahai L."/>
            <person name="Eastwood N."/>
            <person name="Colbourne J.K."/>
            <person name="Zhou J."/>
            <person name="Mallon E."/>
            <person name="Orsini L."/>
        </authorList>
    </citation>
    <scope>NUCLEOTIDE SEQUENCE [LARGE SCALE GENOMIC DNA]</scope>
    <source>
        <strain evidence="5">LRV0_1</strain>
    </source>
</reference>
<accession>A0ABQ9YZR9</accession>
<keyword evidence="1" id="KW-0863">Zinc-finger</keyword>
<evidence type="ECO:0000313" key="6">
    <source>
        <dbReference type="Proteomes" id="UP001234178"/>
    </source>
</evidence>
<feature type="domain" description="CCHC-type" evidence="4">
    <location>
        <begin position="58"/>
        <end position="72"/>
    </location>
</feature>
<protein>
    <recommendedName>
        <fullName evidence="4">CCHC-type domain-containing protein</fullName>
    </recommendedName>
</protein>
<feature type="compositionally biased region" description="Basic and acidic residues" evidence="3">
    <location>
        <begin position="323"/>
        <end position="338"/>
    </location>
</feature>
<dbReference type="Gene3D" id="4.10.60.10">
    <property type="entry name" value="Zinc finger, CCHC-type"/>
    <property type="match status" value="2"/>
</dbReference>
<keyword evidence="1" id="KW-0479">Metal-binding</keyword>
<dbReference type="PROSITE" id="PS50158">
    <property type="entry name" value="ZF_CCHC"/>
    <property type="match status" value="2"/>
</dbReference>
<dbReference type="InterPro" id="IPR001878">
    <property type="entry name" value="Znf_CCHC"/>
</dbReference>
<feature type="domain" description="CCHC-type" evidence="4">
    <location>
        <begin position="79"/>
        <end position="92"/>
    </location>
</feature>
<gene>
    <name evidence="5" type="ORF">OUZ56_011302</name>
</gene>
<dbReference type="InterPro" id="IPR021109">
    <property type="entry name" value="Peptidase_aspartic_dom_sf"/>
</dbReference>
<feature type="coiled-coil region" evidence="2">
    <location>
        <begin position="263"/>
        <end position="297"/>
    </location>
</feature>
<comment type="caution">
    <text evidence="5">The sequence shown here is derived from an EMBL/GenBank/DDBJ whole genome shotgun (WGS) entry which is preliminary data.</text>
</comment>
<dbReference type="InterPro" id="IPR051714">
    <property type="entry name" value="Znf_CCHC_NABP"/>
</dbReference>
<dbReference type="Proteomes" id="UP001234178">
    <property type="component" value="Unassembled WGS sequence"/>
</dbReference>
<dbReference type="PANTHER" id="PTHR23002">
    <property type="entry name" value="ZINC FINGER CCHC DOMAIN CONTAINING PROTEIN"/>
    <property type="match status" value="1"/>
</dbReference>
<feature type="region of interest" description="Disordered" evidence="3">
    <location>
        <begin position="319"/>
        <end position="340"/>
    </location>
</feature>
<evidence type="ECO:0000256" key="1">
    <source>
        <dbReference type="PROSITE-ProRule" id="PRU00047"/>
    </source>
</evidence>
<dbReference type="SUPFAM" id="SSF50630">
    <property type="entry name" value="Acid proteases"/>
    <property type="match status" value="1"/>
</dbReference>
<sequence length="348" mass="39468">MVITRRRTGDLDTLLDLHQQTPWRAPSAANRLPTPWNSGPRTPTGAVRNGVYSTTRGCYNCDQVGHIARDCPMPPKQNCYRCGQLGHLSRDCNLTPHSGNGPAGPTESGRQERLPNVKVKILNEDREGEIEVLVDSGACVSIIRLQEVEAMGFEIMPLDDKFLRMADQSRTRCYGTVRFNVLFDETEVLLRTVYVLWDSVSPLILGADWLIESGVSVQVEGGRLTAHPPLRIDPRQEDMDITVQKEPFLANQISFHQILSEMQISSEKGRRELEEAIEDLKREMKNEIIDMRGEINKGNALQFSENEFGEKPVYLSDELSWEESERTELETKEERLPEDLPVVRLNPL</sequence>
<organism evidence="5 6">
    <name type="scientific">Daphnia magna</name>
    <dbReference type="NCBI Taxonomy" id="35525"/>
    <lineage>
        <taxon>Eukaryota</taxon>
        <taxon>Metazoa</taxon>
        <taxon>Ecdysozoa</taxon>
        <taxon>Arthropoda</taxon>
        <taxon>Crustacea</taxon>
        <taxon>Branchiopoda</taxon>
        <taxon>Diplostraca</taxon>
        <taxon>Cladocera</taxon>
        <taxon>Anomopoda</taxon>
        <taxon>Daphniidae</taxon>
        <taxon>Daphnia</taxon>
    </lineage>
</organism>